<accession>A0ABW6UKV9</accession>
<evidence type="ECO:0000313" key="2">
    <source>
        <dbReference type="Proteomes" id="UP001602058"/>
    </source>
</evidence>
<evidence type="ECO:0000313" key="1">
    <source>
        <dbReference type="EMBL" id="MFF4524080.1"/>
    </source>
</evidence>
<reference evidence="1 2" key="1">
    <citation type="submission" date="2024-10" db="EMBL/GenBank/DDBJ databases">
        <title>The Natural Products Discovery Center: Release of the First 8490 Sequenced Strains for Exploring Actinobacteria Biosynthetic Diversity.</title>
        <authorList>
            <person name="Kalkreuter E."/>
            <person name="Kautsar S.A."/>
            <person name="Yang D."/>
            <person name="Bader C.D."/>
            <person name="Teijaro C.N."/>
            <person name="Fluegel L."/>
            <person name="Davis C.M."/>
            <person name="Simpson J.R."/>
            <person name="Lauterbach L."/>
            <person name="Steele A.D."/>
            <person name="Gui C."/>
            <person name="Meng S."/>
            <person name="Li G."/>
            <person name="Viehrig K."/>
            <person name="Ye F."/>
            <person name="Su P."/>
            <person name="Kiefer A.F."/>
            <person name="Nichols A."/>
            <person name="Cepeda A.J."/>
            <person name="Yan W."/>
            <person name="Fan B."/>
            <person name="Jiang Y."/>
            <person name="Adhikari A."/>
            <person name="Zheng C.-J."/>
            <person name="Schuster L."/>
            <person name="Cowan T.M."/>
            <person name="Smanski M.J."/>
            <person name="Chevrette M.G."/>
            <person name="De Carvalho L.P.S."/>
            <person name="Shen B."/>
        </authorList>
    </citation>
    <scope>NUCLEOTIDE SEQUENCE [LARGE SCALE GENOMIC DNA]</scope>
    <source>
        <strain evidence="1 2">NPDC001390</strain>
    </source>
</reference>
<protein>
    <submittedName>
        <fullName evidence="1">Uncharacterized protein</fullName>
    </submittedName>
</protein>
<gene>
    <name evidence="1" type="ORF">ACFY1D_22070</name>
</gene>
<organism evidence="1 2">
    <name type="scientific">Streptomyces bluensis</name>
    <dbReference type="NCBI Taxonomy" id="33897"/>
    <lineage>
        <taxon>Bacteria</taxon>
        <taxon>Bacillati</taxon>
        <taxon>Actinomycetota</taxon>
        <taxon>Actinomycetes</taxon>
        <taxon>Kitasatosporales</taxon>
        <taxon>Streptomycetaceae</taxon>
        <taxon>Streptomyces</taxon>
    </lineage>
</organism>
<dbReference type="RefSeq" id="WP_350951455.1">
    <property type="nucleotide sequence ID" value="NZ_JBEOYX010000002.1"/>
</dbReference>
<name>A0ABW6UKV9_9ACTN</name>
<dbReference type="Proteomes" id="UP001602058">
    <property type="component" value="Unassembled WGS sequence"/>
</dbReference>
<comment type="caution">
    <text evidence="1">The sequence shown here is derived from an EMBL/GenBank/DDBJ whole genome shotgun (WGS) entry which is preliminary data.</text>
</comment>
<keyword evidence="2" id="KW-1185">Reference proteome</keyword>
<sequence length="122" mass="13399">MSRDVKEERCERCDCIIGLGCACSPDGSVSKAKPTPHTRQEWRRFPADTILISPTQYAHLPGACGHLTEELVTPPRWGWIPDPAAGLWDRLGISHPATATAGNTTRQAVRRCEDCQTAWSAT</sequence>
<dbReference type="EMBL" id="JBIAWJ010000011">
    <property type="protein sequence ID" value="MFF4524080.1"/>
    <property type="molecule type" value="Genomic_DNA"/>
</dbReference>
<proteinExistence type="predicted"/>